<dbReference type="InterPro" id="IPR028082">
    <property type="entry name" value="Peripla_BP_I"/>
</dbReference>
<evidence type="ECO:0000256" key="4">
    <source>
        <dbReference type="ARBA" id="ARBA00022729"/>
    </source>
</evidence>
<evidence type="ECO:0000313" key="9">
    <source>
        <dbReference type="EMBL" id="SMC77142.1"/>
    </source>
</evidence>
<dbReference type="OrthoDB" id="9769871at2"/>
<feature type="chain" id="PRO_5038347155" evidence="7">
    <location>
        <begin position="21"/>
        <end position="388"/>
    </location>
</feature>
<dbReference type="PANTHER" id="PTHR34296">
    <property type="entry name" value="TRANSCRIPTIONAL ACTIVATOR PROTEIN MED"/>
    <property type="match status" value="1"/>
</dbReference>
<evidence type="ECO:0000256" key="1">
    <source>
        <dbReference type="ARBA" id="ARBA00004193"/>
    </source>
</evidence>
<dbReference type="InterPro" id="IPR003760">
    <property type="entry name" value="PnrA-like"/>
</dbReference>
<keyword evidence="3" id="KW-1003">Cell membrane</keyword>
<evidence type="ECO:0000256" key="7">
    <source>
        <dbReference type="SAM" id="SignalP"/>
    </source>
</evidence>
<gene>
    <name evidence="9" type="ORF">SAMN02745168_2438</name>
</gene>
<proteinExistence type="inferred from homology"/>
<evidence type="ECO:0000256" key="2">
    <source>
        <dbReference type="ARBA" id="ARBA00008610"/>
    </source>
</evidence>
<evidence type="ECO:0000256" key="6">
    <source>
        <dbReference type="ARBA" id="ARBA00023288"/>
    </source>
</evidence>
<dbReference type="STRING" id="1122930.SAMN02745168_2438"/>
<dbReference type="InterPro" id="IPR050957">
    <property type="entry name" value="BMP_lipoprotein"/>
</dbReference>
<name>A0A1W2BX13_9FIRM</name>
<keyword evidence="5" id="KW-0472">Membrane</keyword>
<accession>A0A1W2BX13</accession>
<dbReference type="AlphaFoldDB" id="A0A1W2BX13"/>
<evidence type="ECO:0000313" key="10">
    <source>
        <dbReference type="Proteomes" id="UP000192790"/>
    </source>
</evidence>
<comment type="similarity">
    <text evidence="2">Belongs to the BMP lipoprotein family.</text>
</comment>
<comment type="subcellular location">
    <subcellularLocation>
        <location evidence="1">Cell membrane</location>
        <topology evidence="1">Lipid-anchor</topology>
    </subcellularLocation>
</comment>
<evidence type="ECO:0000256" key="5">
    <source>
        <dbReference type="ARBA" id="ARBA00023136"/>
    </source>
</evidence>
<dbReference type="Pfam" id="PF02608">
    <property type="entry name" value="Bmp"/>
    <property type="match status" value="1"/>
</dbReference>
<dbReference type="Gene3D" id="3.40.50.2300">
    <property type="match status" value="2"/>
</dbReference>
<dbReference type="Proteomes" id="UP000192790">
    <property type="component" value="Unassembled WGS sequence"/>
</dbReference>
<keyword evidence="10" id="KW-1185">Reference proteome</keyword>
<sequence length="388" mass="41193">MKIKKLLALSLALAMALALAACGGGSATTTATPTPTAAANTYELALITDIGTIDDKSFNQGAWEGLVQYAEEHNITHQYYKPTEKSDAEYLNAISLAVEGGAKLIVTPGYLFESSIYEAQTLYPDVKFVLLDGQPHTADYKTYEIKDNVYSIFYAEQQAGFLAGYAAVKDGFTKLGFQGGMAVPAVIRYGYGFVQGAEAAAKEMGLPEGSISIKYNYSGDFAATPENQTRAASWYEDGTEIIFACGGAVGNSVMAAAEAGKDKWVIGVDVDQYAESDTVISSAMKMLGTSVYNAISDFYNGSFPGGQIVTLDIAVDGVGLAMDNAKWRTFSAADYQKLHDAMVADTDGIASSILTNTVGDTDGNGTADEFSDFLVAANLKYVTITEVK</sequence>
<protein>
    <submittedName>
        <fullName evidence="9">Basic membrane protein A</fullName>
    </submittedName>
</protein>
<keyword evidence="4 7" id="KW-0732">Signal</keyword>
<organism evidence="9 10">
    <name type="scientific">Papillibacter cinnamivorans DSM 12816</name>
    <dbReference type="NCBI Taxonomy" id="1122930"/>
    <lineage>
        <taxon>Bacteria</taxon>
        <taxon>Bacillati</taxon>
        <taxon>Bacillota</taxon>
        <taxon>Clostridia</taxon>
        <taxon>Eubacteriales</taxon>
        <taxon>Oscillospiraceae</taxon>
        <taxon>Papillibacter</taxon>
    </lineage>
</organism>
<reference evidence="9 10" key="1">
    <citation type="submission" date="2017-04" db="EMBL/GenBank/DDBJ databases">
        <authorList>
            <person name="Afonso C.L."/>
            <person name="Miller P.J."/>
            <person name="Scott M.A."/>
            <person name="Spackman E."/>
            <person name="Goraichik I."/>
            <person name="Dimitrov K.M."/>
            <person name="Suarez D.L."/>
            <person name="Swayne D.E."/>
        </authorList>
    </citation>
    <scope>NUCLEOTIDE SEQUENCE [LARGE SCALE GENOMIC DNA]</scope>
    <source>
        <strain evidence="9 10">DSM 12816</strain>
    </source>
</reference>
<dbReference type="GO" id="GO:0005886">
    <property type="term" value="C:plasma membrane"/>
    <property type="evidence" value="ECO:0007669"/>
    <property type="project" value="UniProtKB-SubCell"/>
</dbReference>
<dbReference type="PROSITE" id="PS51257">
    <property type="entry name" value="PROKAR_LIPOPROTEIN"/>
    <property type="match status" value="1"/>
</dbReference>
<evidence type="ECO:0000256" key="3">
    <source>
        <dbReference type="ARBA" id="ARBA00022475"/>
    </source>
</evidence>
<feature type="domain" description="ABC transporter substrate-binding protein PnrA-like" evidence="8">
    <location>
        <begin position="46"/>
        <end position="323"/>
    </location>
</feature>
<feature type="signal peptide" evidence="7">
    <location>
        <begin position="1"/>
        <end position="20"/>
    </location>
</feature>
<dbReference type="EMBL" id="FWXW01000006">
    <property type="protein sequence ID" value="SMC77142.1"/>
    <property type="molecule type" value="Genomic_DNA"/>
</dbReference>
<keyword evidence="6" id="KW-0449">Lipoprotein</keyword>
<evidence type="ECO:0000259" key="8">
    <source>
        <dbReference type="Pfam" id="PF02608"/>
    </source>
</evidence>
<dbReference type="CDD" id="cd06354">
    <property type="entry name" value="PBP1_PrnA-like"/>
    <property type="match status" value="1"/>
</dbReference>
<dbReference type="PANTHER" id="PTHR34296:SF2">
    <property type="entry name" value="ABC TRANSPORTER GUANOSINE-BINDING PROTEIN NUPN"/>
    <property type="match status" value="1"/>
</dbReference>
<dbReference type="SUPFAM" id="SSF53822">
    <property type="entry name" value="Periplasmic binding protein-like I"/>
    <property type="match status" value="1"/>
</dbReference>